<feature type="region of interest" description="Disordered" evidence="1">
    <location>
        <begin position="191"/>
        <end position="226"/>
    </location>
</feature>
<evidence type="ECO:0000313" key="3">
    <source>
        <dbReference type="EMBL" id="KAK9153909.1"/>
    </source>
</evidence>
<feature type="compositionally biased region" description="Basic and acidic residues" evidence="1">
    <location>
        <begin position="299"/>
        <end position="332"/>
    </location>
</feature>
<protein>
    <recommendedName>
        <fullName evidence="2">HMA domain-containing protein</fullName>
    </recommendedName>
</protein>
<evidence type="ECO:0000313" key="4">
    <source>
        <dbReference type="Proteomes" id="UP001417504"/>
    </source>
</evidence>
<dbReference type="SUPFAM" id="SSF55008">
    <property type="entry name" value="HMA, heavy metal-associated domain"/>
    <property type="match status" value="2"/>
</dbReference>
<feature type="region of interest" description="Disordered" evidence="1">
    <location>
        <begin position="1"/>
        <end position="43"/>
    </location>
</feature>
<dbReference type="InterPro" id="IPR044594">
    <property type="entry name" value="HIPP01/3/5/6"/>
</dbReference>
<reference evidence="3 4" key="1">
    <citation type="submission" date="2024-01" db="EMBL/GenBank/DDBJ databases">
        <title>Genome assemblies of Stephania.</title>
        <authorList>
            <person name="Yang L."/>
        </authorList>
    </citation>
    <scope>NUCLEOTIDE SEQUENCE [LARGE SCALE GENOMIC DNA]</scope>
    <source>
        <strain evidence="3">QJT</strain>
        <tissue evidence="3">Leaf</tissue>
    </source>
</reference>
<keyword evidence="4" id="KW-1185">Reference proteome</keyword>
<dbReference type="EMBL" id="JBBNAE010000001">
    <property type="protein sequence ID" value="KAK9153909.1"/>
    <property type="molecule type" value="Genomic_DNA"/>
</dbReference>
<feature type="domain" description="HMA" evidence="2">
    <location>
        <begin position="227"/>
        <end position="298"/>
    </location>
</feature>
<dbReference type="PANTHER" id="PTHR46413">
    <property type="entry name" value="HEAVY METAL-ASSOCIATED ISOPRENYLATED PLANT PROTEIN 6"/>
    <property type="match status" value="1"/>
</dbReference>
<gene>
    <name evidence="3" type="ORF">Sjap_001389</name>
</gene>
<dbReference type="PROSITE" id="PS50846">
    <property type="entry name" value="HMA_2"/>
    <property type="match status" value="2"/>
</dbReference>
<dbReference type="PANTHER" id="PTHR46413:SF1">
    <property type="entry name" value="HEAVY METAL-ASSOCIATED ISOPRENYLATED PLANT PROTEIN 6"/>
    <property type="match status" value="1"/>
</dbReference>
<feature type="compositionally biased region" description="Basic and acidic residues" evidence="1">
    <location>
        <begin position="191"/>
        <end position="225"/>
    </location>
</feature>
<dbReference type="Gene3D" id="3.30.70.100">
    <property type="match status" value="2"/>
</dbReference>
<dbReference type="CDD" id="cd00371">
    <property type="entry name" value="HMA"/>
    <property type="match status" value="1"/>
</dbReference>
<proteinExistence type="predicted"/>
<dbReference type="InterPro" id="IPR036163">
    <property type="entry name" value="HMA_dom_sf"/>
</dbReference>
<dbReference type="GO" id="GO:0046872">
    <property type="term" value="F:metal ion binding"/>
    <property type="evidence" value="ECO:0007669"/>
    <property type="project" value="InterPro"/>
</dbReference>
<organism evidence="3 4">
    <name type="scientific">Stephania japonica</name>
    <dbReference type="NCBI Taxonomy" id="461633"/>
    <lineage>
        <taxon>Eukaryota</taxon>
        <taxon>Viridiplantae</taxon>
        <taxon>Streptophyta</taxon>
        <taxon>Embryophyta</taxon>
        <taxon>Tracheophyta</taxon>
        <taxon>Spermatophyta</taxon>
        <taxon>Magnoliopsida</taxon>
        <taxon>Ranunculales</taxon>
        <taxon>Menispermaceae</taxon>
        <taxon>Menispermoideae</taxon>
        <taxon>Cissampelideae</taxon>
        <taxon>Stephania</taxon>
    </lineage>
</organism>
<dbReference type="Pfam" id="PF00403">
    <property type="entry name" value="HMA"/>
    <property type="match status" value="2"/>
</dbReference>
<name>A0AAP0PTG5_9MAGN</name>
<evidence type="ECO:0000256" key="1">
    <source>
        <dbReference type="SAM" id="MobiDB-lite"/>
    </source>
</evidence>
<comment type="caution">
    <text evidence="3">The sequence shown here is derived from an EMBL/GenBank/DDBJ whole genome shotgun (WGS) entry which is preliminary data.</text>
</comment>
<accession>A0AAP0PTG5</accession>
<evidence type="ECO:0000259" key="2">
    <source>
        <dbReference type="PROSITE" id="PS50846"/>
    </source>
</evidence>
<sequence>MREQRGRKPRRRRDEEESSGVDGVETKESSKVQIYSPARERLHTPHSINNKYHHLRRTYKYQHKGLFSNFTGQKQVVFKTRRPKRNSLGAFPHLLKLMFNVTKDSKSEGGDAKKGGGGGGGDGGSITVVMKVDMHCEGCAKKVMKSVKTFQGVESVEADSATNKLTVKGKVDPAKLRERVEYKTKKKVELVSPQVKKDGGEKKEEKSSSEKKSGDDKAKEKKKEPPVTTLALKIPLHCEGCIKKIRKIITKQKEVQEVTIDPSKDLVTIKGTMDPKSFLPSLKEKVKRSVDLVPPKPANADDKKDKAAAGGDGEKKEKSGGDGGGAKKEETKVEANKMDYNYSPGYGYGYGHEYGHVQPGPFHGYGYGYGPGAPGPIYGYGPGMPGPVHGYGNGYVVEYGHAHAPAPQMFSDENPNACSVM</sequence>
<feature type="region of interest" description="Disordered" evidence="1">
    <location>
        <begin position="288"/>
        <end position="332"/>
    </location>
</feature>
<dbReference type="AlphaFoldDB" id="A0AAP0PTG5"/>
<feature type="domain" description="HMA" evidence="2">
    <location>
        <begin position="125"/>
        <end position="188"/>
    </location>
</feature>
<dbReference type="Proteomes" id="UP001417504">
    <property type="component" value="Unassembled WGS sequence"/>
</dbReference>
<dbReference type="InterPro" id="IPR006121">
    <property type="entry name" value="HMA_dom"/>
</dbReference>